<gene>
    <name evidence="2" type="ORF">PV328_002584</name>
</gene>
<sequence length="52" mass="5804">MGTRVENNPIHMDERPRFTQVTPCDRASVQHAQSLKLGGAIPLKPHDGRPRS</sequence>
<evidence type="ECO:0000256" key="1">
    <source>
        <dbReference type="SAM" id="MobiDB-lite"/>
    </source>
</evidence>
<keyword evidence="3" id="KW-1185">Reference proteome</keyword>
<dbReference type="Proteomes" id="UP001168990">
    <property type="component" value="Unassembled WGS sequence"/>
</dbReference>
<name>A0AA39KJM7_9HYME</name>
<comment type="caution">
    <text evidence="2">The sequence shown here is derived from an EMBL/GenBank/DDBJ whole genome shotgun (WGS) entry which is preliminary data.</text>
</comment>
<evidence type="ECO:0000313" key="3">
    <source>
        <dbReference type="Proteomes" id="UP001168990"/>
    </source>
</evidence>
<dbReference type="AlphaFoldDB" id="A0AA39KJM7"/>
<feature type="region of interest" description="Disordered" evidence="1">
    <location>
        <begin position="1"/>
        <end position="52"/>
    </location>
</feature>
<evidence type="ECO:0000313" key="2">
    <source>
        <dbReference type="EMBL" id="KAK0163899.1"/>
    </source>
</evidence>
<feature type="non-terminal residue" evidence="2">
    <location>
        <position position="1"/>
    </location>
</feature>
<organism evidence="2 3">
    <name type="scientific">Microctonus aethiopoides</name>
    <dbReference type="NCBI Taxonomy" id="144406"/>
    <lineage>
        <taxon>Eukaryota</taxon>
        <taxon>Metazoa</taxon>
        <taxon>Ecdysozoa</taxon>
        <taxon>Arthropoda</taxon>
        <taxon>Hexapoda</taxon>
        <taxon>Insecta</taxon>
        <taxon>Pterygota</taxon>
        <taxon>Neoptera</taxon>
        <taxon>Endopterygota</taxon>
        <taxon>Hymenoptera</taxon>
        <taxon>Apocrita</taxon>
        <taxon>Ichneumonoidea</taxon>
        <taxon>Braconidae</taxon>
        <taxon>Euphorinae</taxon>
        <taxon>Microctonus</taxon>
    </lineage>
</organism>
<accession>A0AA39KJM7</accession>
<protein>
    <submittedName>
        <fullName evidence="2">Uncharacterized protein</fullName>
    </submittedName>
</protein>
<reference evidence="2" key="2">
    <citation type="submission" date="2023-03" db="EMBL/GenBank/DDBJ databases">
        <authorList>
            <person name="Inwood S.N."/>
            <person name="Skelly J.G."/>
            <person name="Guhlin J."/>
            <person name="Harrop T.W.R."/>
            <person name="Goldson S.G."/>
            <person name="Dearden P.K."/>
        </authorList>
    </citation>
    <scope>NUCLEOTIDE SEQUENCE</scope>
    <source>
        <strain evidence="2">Irish</strain>
        <tissue evidence="2">Whole body</tissue>
    </source>
</reference>
<reference evidence="2" key="1">
    <citation type="journal article" date="2023" name="bioRxiv">
        <title>Scaffold-level genome assemblies of two parasitoid biocontrol wasps reveal the parthenogenesis mechanism and an associated novel virus.</title>
        <authorList>
            <person name="Inwood S."/>
            <person name="Skelly J."/>
            <person name="Guhlin J."/>
            <person name="Harrop T."/>
            <person name="Goldson S."/>
            <person name="Dearden P."/>
        </authorList>
    </citation>
    <scope>NUCLEOTIDE SEQUENCE</scope>
    <source>
        <strain evidence="2">Irish</strain>
        <tissue evidence="2">Whole body</tissue>
    </source>
</reference>
<dbReference type="EMBL" id="JAQQBS010001422">
    <property type="protein sequence ID" value="KAK0163899.1"/>
    <property type="molecule type" value="Genomic_DNA"/>
</dbReference>
<proteinExistence type="predicted"/>